<dbReference type="GO" id="GO:0016887">
    <property type="term" value="F:ATP hydrolysis activity"/>
    <property type="evidence" value="ECO:0007669"/>
    <property type="project" value="InterPro"/>
</dbReference>
<reference evidence="8 9" key="1">
    <citation type="submission" date="2016-10" db="EMBL/GenBank/DDBJ databases">
        <authorList>
            <person name="de Groot N.N."/>
        </authorList>
    </citation>
    <scope>NUCLEOTIDE SEQUENCE [LARGE SCALE GENOMIC DNA]</scope>
    <source>
        <strain evidence="8 9">B7-7</strain>
    </source>
</reference>
<keyword evidence="1 6" id="KW-0963">Cytoplasm</keyword>
<dbReference type="NCBIfam" id="TIGR02168">
    <property type="entry name" value="SMC_prok_B"/>
    <property type="match status" value="1"/>
</dbReference>
<dbReference type="RefSeq" id="WP_090207203.1">
    <property type="nucleotide sequence ID" value="NZ_FOFO01000017.1"/>
</dbReference>
<dbReference type="PIRSF" id="PIRSF005719">
    <property type="entry name" value="SMC"/>
    <property type="match status" value="1"/>
</dbReference>
<feature type="binding site" evidence="6">
    <location>
        <begin position="32"/>
        <end position="39"/>
    </location>
    <ligand>
        <name>ATP</name>
        <dbReference type="ChEBI" id="CHEBI:30616"/>
    </ligand>
</feature>
<dbReference type="AlphaFoldDB" id="A0A1H9DFY4"/>
<dbReference type="GO" id="GO:0030261">
    <property type="term" value="P:chromosome condensation"/>
    <property type="evidence" value="ECO:0007669"/>
    <property type="project" value="InterPro"/>
</dbReference>
<dbReference type="GO" id="GO:0007062">
    <property type="term" value="P:sister chromatid cohesion"/>
    <property type="evidence" value="ECO:0007669"/>
    <property type="project" value="InterPro"/>
</dbReference>
<protein>
    <recommendedName>
        <fullName evidence="6">Chromosome partition protein Smc</fullName>
    </recommendedName>
</protein>
<dbReference type="InterPro" id="IPR003395">
    <property type="entry name" value="RecF/RecN/SMC_N"/>
</dbReference>
<dbReference type="OrthoDB" id="9808768at2"/>
<dbReference type="GO" id="GO:0005694">
    <property type="term" value="C:chromosome"/>
    <property type="evidence" value="ECO:0007669"/>
    <property type="project" value="InterPro"/>
</dbReference>
<keyword evidence="2 6" id="KW-0547">Nucleotide-binding</keyword>
<dbReference type="STRING" id="867345.SAMN05421693_11753"/>
<dbReference type="GO" id="GO:0005737">
    <property type="term" value="C:cytoplasm"/>
    <property type="evidence" value="ECO:0007669"/>
    <property type="project" value="UniProtKB-SubCell"/>
</dbReference>
<dbReference type="Gene3D" id="1.10.287.1490">
    <property type="match status" value="2"/>
</dbReference>
<name>A0A1H9DFY4_9GAMM</name>
<organism evidence="8 9">
    <name type="scientific">Ectothiorhodospira magna</name>
    <dbReference type="NCBI Taxonomy" id="867345"/>
    <lineage>
        <taxon>Bacteria</taxon>
        <taxon>Pseudomonadati</taxon>
        <taxon>Pseudomonadota</taxon>
        <taxon>Gammaproteobacteria</taxon>
        <taxon>Chromatiales</taxon>
        <taxon>Ectothiorhodospiraceae</taxon>
        <taxon>Ectothiorhodospira</taxon>
    </lineage>
</organism>
<feature type="coiled-coil region" evidence="6">
    <location>
        <begin position="170"/>
        <end position="218"/>
    </location>
</feature>
<evidence type="ECO:0000256" key="6">
    <source>
        <dbReference type="HAMAP-Rule" id="MF_01894"/>
    </source>
</evidence>
<dbReference type="InterPro" id="IPR024704">
    <property type="entry name" value="SMC"/>
</dbReference>
<dbReference type="GO" id="GO:0003677">
    <property type="term" value="F:DNA binding"/>
    <property type="evidence" value="ECO:0007669"/>
    <property type="project" value="UniProtKB-UniRule"/>
</dbReference>
<dbReference type="SMART" id="SM00968">
    <property type="entry name" value="SMC_hinge"/>
    <property type="match status" value="1"/>
</dbReference>
<keyword evidence="9" id="KW-1185">Reference proteome</keyword>
<evidence type="ECO:0000256" key="2">
    <source>
        <dbReference type="ARBA" id="ARBA00022741"/>
    </source>
</evidence>
<gene>
    <name evidence="6" type="primary">smc</name>
    <name evidence="8" type="ORF">SAMN05421693_11753</name>
</gene>
<keyword evidence="4 6" id="KW-0175">Coiled coil</keyword>
<accession>A0A1H9DFY4</accession>
<feature type="coiled-coil region" evidence="6">
    <location>
        <begin position="398"/>
        <end position="425"/>
    </location>
</feature>
<dbReference type="SUPFAM" id="SSF75553">
    <property type="entry name" value="Smc hinge domain"/>
    <property type="match status" value="1"/>
</dbReference>
<dbReference type="PANTHER" id="PTHR18937">
    <property type="entry name" value="STRUCTURAL MAINTENANCE OF CHROMOSOMES SMC FAMILY MEMBER"/>
    <property type="match status" value="1"/>
</dbReference>
<feature type="domain" description="SMC hinge" evidence="7">
    <location>
        <begin position="521"/>
        <end position="622"/>
    </location>
</feature>
<dbReference type="SUPFAM" id="SSF52540">
    <property type="entry name" value="P-loop containing nucleoside triphosphate hydrolases"/>
    <property type="match status" value="1"/>
</dbReference>
<keyword evidence="3 6" id="KW-0067">ATP-binding</keyword>
<dbReference type="HAMAP" id="MF_01894">
    <property type="entry name" value="Smc_prok"/>
    <property type="match status" value="1"/>
</dbReference>
<dbReference type="Pfam" id="PF02463">
    <property type="entry name" value="SMC_N"/>
    <property type="match status" value="1"/>
</dbReference>
<dbReference type="InterPro" id="IPR036277">
    <property type="entry name" value="SMC_hinge_sf"/>
</dbReference>
<keyword evidence="5 6" id="KW-0238">DNA-binding</keyword>
<comment type="function">
    <text evidence="6">Required for chromosome condensation and partitioning.</text>
</comment>
<evidence type="ECO:0000256" key="3">
    <source>
        <dbReference type="ARBA" id="ARBA00022840"/>
    </source>
</evidence>
<dbReference type="InterPro" id="IPR011890">
    <property type="entry name" value="SMC_prok"/>
</dbReference>
<dbReference type="InterPro" id="IPR027417">
    <property type="entry name" value="P-loop_NTPase"/>
</dbReference>
<proteinExistence type="inferred from homology"/>
<evidence type="ECO:0000256" key="1">
    <source>
        <dbReference type="ARBA" id="ARBA00022490"/>
    </source>
</evidence>
<comment type="subcellular location">
    <subcellularLocation>
        <location evidence="6">Cytoplasm</location>
    </subcellularLocation>
</comment>
<dbReference type="Gene3D" id="3.40.50.300">
    <property type="entry name" value="P-loop containing nucleotide triphosphate hydrolases"/>
    <property type="match status" value="2"/>
</dbReference>
<feature type="coiled-coil region" evidence="6">
    <location>
        <begin position="687"/>
        <end position="844"/>
    </location>
</feature>
<comment type="subunit">
    <text evidence="6">Homodimer.</text>
</comment>
<dbReference type="GO" id="GO:0007059">
    <property type="term" value="P:chromosome segregation"/>
    <property type="evidence" value="ECO:0007669"/>
    <property type="project" value="UniProtKB-UniRule"/>
</dbReference>
<sequence>MRLSKIKLAGFKSFVDPTTILLPSNRVGIVGPNGCGKSNTIDAVRWVMGESSARYLRGDSMDDVIFNGSSTRQPVGQASIELVFDNSQGGLGGPYAQYAEIAIKRRVSRDGQSQYFLNGTRCRRRDITDIFLGTGLGPRSYAIIEQGMISRIIEARPEELRVYLEEAAGISKYKERRRETETRIRHTRENLERLQDLRDEVDKQLRHLKRQADVAERYQIWRDEERHLKAELMALRLQDMATESAQREQELRAQETRLETALDRQRQLETALEQDRQALVNANGNFNEVQGHYYRLGSEISRTEQSIEHHRELQSRHARELDQVRDNLAQARGHIQADETRLQAVLMELETLEPEHDVGSEALETINHQLIEAEQAMQVWQGRWEDVNQRAAEPGQLAQVERTRMEQLERQIHALNERLSRLVQEQGTLSTEALCTEIQTLEDQALTAHTQVETLDESLQTTRDHIHAHREQVQCHAAEIDGLKSRMQAVTGRVASLEALQQAALGKQTASVMTWLKAQGLADAPRLGEGLEVEPGWERAVETVLGQYLEAVCVSSLDTLAQQCHTLDQGDLLVWETTAGSVAHTPPASTRLAARVRGAHALGDLLASVHGVTDLASALALRPHLAPHESVITTDGLWLGRCWLRVARDQDEHAGLISRDRELRQLKEDRRGLQETLTTRQQSLEVCEQALHDLEAERDQRQMALNQAHRTASELDALLDNRRTRLEQVQNRMEQVEAEIIEVQTQIQQEQASLAQATHRRNDAVTTMEALAREREALEEERDGLRHDLDRVRSEAQARREAVHRTALKLQTLRAARDAARQALERLQGQFDQWQDRLQDLQAAQDQTQAPIGELEDTLATLVEGHMTMEQTLAEARGRVQSLEITLRDKDRQRLEVEREAEALRDRLDELRMTWQEIKVRRQTLLEQLQDTGFTLEALLETLDPDANAADRQQQVDELGQRIARLGPINLAAIDEYKTQSERKTYLDAQHDDLIQALETLENAIQRIDRETRSRFRDTFERVNGRLQEMFPRLFGGGQAHLEMTGDDLLSTGIAVMARPPGKRLSTIHLMSGGEKALTAVALVFAIFELNPAPFCMLDEVDAPLDEANVGRFCTLVREMSERVQFIFITHNKTTMELADQLVGVTMREPGVSRLVTVDVEAAAQMASA</sequence>
<evidence type="ECO:0000313" key="9">
    <source>
        <dbReference type="Proteomes" id="UP000199496"/>
    </source>
</evidence>
<dbReference type="GO" id="GO:0005524">
    <property type="term" value="F:ATP binding"/>
    <property type="evidence" value="ECO:0007669"/>
    <property type="project" value="UniProtKB-UniRule"/>
</dbReference>
<feature type="coiled-coil region" evidence="6">
    <location>
        <begin position="251"/>
        <end position="278"/>
    </location>
</feature>
<comment type="domain">
    <text evidence="6">Contains large globular domains required for ATP hydrolysis at each terminus and a third globular domain forming a flexible hinge near the middle of the molecule. These domains are separated by coiled-coil structures.</text>
</comment>
<comment type="similarity">
    <text evidence="6">Belongs to the SMC family.</text>
</comment>
<dbReference type="GO" id="GO:0006260">
    <property type="term" value="P:DNA replication"/>
    <property type="evidence" value="ECO:0007669"/>
    <property type="project" value="UniProtKB-UniRule"/>
</dbReference>
<dbReference type="EMBL" id="FOFO01000017">
    <property type="protein sequence ID" value="SEQ12301.1"/>
    <property type="molecule type" value="Genomic_DNA"/>
</dbReference>
<dbReference type="Pfam" id="PF06470">
    <property type="entry name" value="SMC_hinge"/>
    <property type="match status" value="1"/>
</dbReference>
<dbReference type="CDD" id="cd03278">
    <property type="entry name" value="ABC_SMC_barmotin"/>
    <property type="match status" value="1"/>
</dbReference>
<evidence type="ECO:0000259" key="7">
    <source>
        <dbReference type="SMART" id="SM00968"/>
    </source>
</evidence>
<dbReference type="InterPro" id="IPR010935">
    <property type="entry name" value="SMC_hinge"/>
</dbReference>
<evidence type="ECO:0000256" key="5">
    <source>
        <dbReference type="ARBA" id="ARBA00023125"/>
    </source>
</evidence>
<evidence type="ECO:0000256" key="4">
    <source>
        <dbReference type="ARBA" id="ARBA00023054"/>
    </source>
</evidence>
<dbReference type="Proteomes" id="UP000199496">
    <property type="component" value="Unassembled WGS sequence"/>
</dbReference>
<feature type="coiled-coil region" evidence="6">
    <location>
        <begin position="873"/>
        <end position="914"/>
    </location>
</feature>
<evidence type="ECO:0000313" key="8">
    <source>
        <dbReference type="EMBL" id="SEQ12301.1"/>
    </source>
</evidence>